<feature type="transmembrane region" description="Helical" evidence="5">
    <location>
        <begin position="50"/>
        <end position="72"/>
    </location>
</feature>
<feature type="transmembrane region" description="Helical" evidence="5">
    <location>
        <begin position="169"/>
        <end position="189"/>
    </location>
</feature>
<evidence type="ECO:0000313" key="7">
    <source>
        <dbReference type="EMBL" id="VAW24924.1"/>
    </source>
</evidence>
<evidence type="ECO:0000256" key="1">
    <source>
        <dbReference type="ARBA" id="ARBA00004141"/>
    </source>
</evidence>
<dbReference type="AlphaFoldDB" id="A0A3B0UYC0"/>
<keyword evidence="3 5" id="KW-1133">Transmembrane helix</keyword>
<dbReference type="InterPro" id="IPR013130">
    <property type="entry name" value="Fe3_Rdtase_TM_dom"/>
</dbReference>
<sequence>MEKTNRFKNLVGFGWKTRHLLAIILAVAGTYAFLELRAQWSEMHRWNRAIGDMSMVLVAFSMAIGPLSRLFPMFRKLIPFRRELGIYGVILGAIHTMIILIGWVNWDFWRLFGFEFHPAGVYVMVQQGFGMANVIGIIALVYGLVLALSSSNWSQKLLGASVWKFLQQSAYVLWMLIVIHTAYFLYFHFLDYHKNTPEPNILQIPFAILVSTILVLQIAAFFKTWKLRRNRVMSDQTPLTD</sequence>
<reference evidence="7" key="1">
    <citation type="submission" date="2018-06" db="EMBL/GenBank/DDBJ databases">
        <authorList>
            <person name="Zhirakovskaya E."/>
        </authorList>
    </citation>
    <scope>NUCLEOTIDE SEQUENCE</scope>
</reference>
<feature type="transmembrane region" description="Helical" evidence="5">
    <location>
        <begin position="124"/>
        <end position="148"/>
    </location>
</feature>
<organism evidence="7">
    <name type="scientific">hydrothermal vent metagenome</name>
    <dbReference type="NCBI Taxonomy" id="652676"/>
    <lineage>
        <taxon>unclassified sequences</taxon>
        <taxon>metagenomes</taxon>
        <taxon>ecological metagenomes</taxon>
    </lineage>
</organism>
<protein>
    <recommendedName>
        <fullName evidence="6">Ferric oxidoreductase domain-containing protein</fullName>
    </recommendedName>
</protein>
<evidence type="ECO:0000256" key="5">
    <source>
        <dbReference type="SAM" id="Phobius"/>
    </source>
</evidence>
<dbReference type="GO" id="GO:0016020">
    <property type="term" value="C:membrane"/>
    <property type="evidence" value="ECO:0007669"/>
    <property type="project" value="UniProtKB-SubCell"/>
</dbReference>
<evidence type="ECO:0000256" key="4">
    <source>
        <dbReference type="ARBA" id="ARBA00023136"/>
    </source>
</evidence>
<dbReference type="EMBL" id="UOEQ01000567">
    <property type="protein sequence ID" value="VAW24924.1"/>
    <property type="molecule type" value="Genomic_DNA"/>
</dbReference>
<dbReference type="Pfam" id="PF01794">
    <property type="entry name" value="Ferric_reduct"/>
    <property type="match status" value="1"/>
</dbReference>
<comment type="subcellular location">
    <subcellularLocation>
        <location evidence="1">Membrane</location>
        <topology evidence="1">Multi-pass membrane protein</topology>
    </subcellularLocation>
</comment>
<name>A0A3B0UYC0_9ZZZZ</name>
<proteinExistence type="predicted"/>
<evidence type="ECO:0000259" key="6">
    <source>
        <dbReference type="Pfam" id="PF01794"/>
    </source>
</evidence>
<feature type="domain" description="Ferric oxidoreductase" evidence="6">
    <location>
        <begin position="51"/>
        <end position="176"/>
    </location>
</feature>
<feature type="transmembrane region" description="Helical" evidence="5">
    <location>
        <begin position="84"/>
        <end position="104"/>
    </location>
</feature>
<gene>
    <name evidence="7" type="ORF">MNBD_ALPHA11-158</name>
</gene>
<keyword evidence="4 5" id="KW-0472">Membrane</keyword>
<feature type="transmembrane region" description="Helical" evidence="5">
    <location>
        <begin position="20"/>
        <end position="38"/>
    </location>
</feature>
<evidence type="ECO:0000256" key="3">
    <source>
        <dbReference type="ARBA" id="ARBA00022989"/>
    </source>
</evidence>
<evidence type="ECO:0000256" key="2">
    <source>
        <dbReference type="ARBA" id="ARBA00022692"/>
    </source>
</evidence>
<accession>A0A3B0UYC0</accession>
<feature type="transmembrane region" description="Helical" evidence="5">
    <location>
        <begin position="201"/>
        <end position="222"/>
    </location>
</feature>
<keyword evidence="2 5" id="KW-0812">Transmembrane</keyword>